<feature type="domain" description="VWFA" evidence="2">
    <location>
        <begin position="61"/>
        <end position="266"/>
    </location>
</feature>
<dbReference type="Gene3D" id="3.40.50.410">
    <property type="entry name" value="von Willebrand factor, type A domain"/>
    <property type="match status" value="1"/>
</dbReference>
<dbReference type="RefSeq" id="WP_073251091.1">
    <property type="nucleotide sequence ID" value="NZ_FQZQ01000006.1"/>
</dbReference>
<dbReference type="EMBL" id="FQZQ01000006">
    <property type="protein sequence ID" value="SHJ23562.1"/>
    <property type="molecule type" value="Genomic_DNA"/>
</dbReference>
<dbReference type="Pfam" id="PF13519">
    <property type="entry name" value="VWA_2"/>
    <property type="match status" value="1"/>
</dbReference>
<dbReference type="SUPFAM" id="SSF53300">
    <property type="entry name" value="vWA-like"/>
    <property type="match status" value="1"/>
</dbReference>
<dbReference type="InterPro" id="IPR036844">
    <property type="entry name" value="Hint_dom_sf"/>
</dbReference>
<dbReference type="PROSITE" id="PS50234">
    <property type="entry name" value="VWFA"/>
    <property type="match status" value="1"/>
</dbReference>
<dbReference type="Proteomes" id="UP000183982">
    <property type="component" value="Unassembled WGS sequence"/>
</dbReference>
<organism evidence="3 4">
    <name type="scientific">Shimia gijangensis</name>
    <dbReference type="NCBI Taxonomy" id="1470563"/>
    <lineage>
        <taxon>Bacteria</taxon>
        <taxon>Pseudomonadati</taxon>
        <taxon>Pseudomonadota</taxon>
        <taxon>Alphaproteobacteria</taxon>
        <taxon>Rhodobacterales</taxon>
        <taxon>Roseobacteraceae</taxon>
    </lineage>
</organism>
<protein>
    <submittedName>
        <fullName evidence="3">von Willebrand factor type A domain-containing protein</fullName>
    </submittedName>
</protein>
<dbReference type="SUPFAM" id="SSF51294">
    <property type="entry name" value="Hedgehog/intein (Hint) domain"/>
    <property type="match status" value="1"/>
</dbReference>
<gene>
    <name evidence="3" type="ORF">SAMN05444000_10698</name>
</gene>
<evidence type="ECO:0000259" key="2">
    <source>
        <dbReference type="PROSITE" id="PS50234"/>
    </source>
</evidence>
<name>A0A1M6HMZ2_9RHOB</name>
<dbReference type="Gene3D" id="2.170.16.10">
    <property type="entry name" value="Hedgehog/Intein (Hint) domain"/>
    <property type="match status" value="1"/>
</dbReference>
<sequence>MPVTGNDDVATSTQVVNPTSNNPESFVQTSTLSLTDNGGLDEDEFCLSVNLTGSNVQEQVNIAIVIDTSGSSGGDSGTDFDGDGTNETILQAELIAAQNLFDEYVAAGYDPSEIDISLVSYGPSAQVHGNFTLDQRDEFNQALQDINAAGSNGTTNYVAGLEAAGDAFTAVGADPVTDTNLVVFLSDGYPIPSSQADVPSGGTTTPIEDAAADLEGDWGAAINGIGLGSASSLDALQQLDNTGGATQVLSTDELLDVIIEPLTDAEFLRFEIEIEGLDENGVSQTQTIILDASDPLVIQTPTAIDVSLLPIDAEFAARQDVTVTVTSVFGPDPGDPPDVPAGTTEQNIVTEHELTLVVCFTPGTHILTLDGTALIEDLVAGDKVVTRDHGAQTIRWIGSTTLSGSYVSANKRLRPILIRKGALGPDQPARDMRVSRQHRILVRDWRAELMFGKPDGVLVPAFALCNDNTIIEDHAVKDVTYFHMAFDNHEIVYADGVEAESFHPVAETVAGLISPQRKELLELFPELDLEGATAAYGGAREELRGRIARVLPA</sequence>
<reference evidence="4" key="1">
    <citation type="submission" date="2016-11" db="EMBL/GenBank/DDBJ databases">
        <authorList>
            <person name="Varghese N."/>
            <person name="Submissions S."/>
        </authorList>
    </citation>
    <scope>NUCLEOTIDE SEQUENCE [LARGE SCALE GENOMIC DNA]</scope>
    <source>
        <strain evidence="4">DSM 100564</strain>
    </source>
</reference>
<dbReference type="PROSITE" id="PS50817">
    <property type="entry name" value="INTEIN_N_TER"/>
    <property type="match status" value="1"/>
</dbReference>
<dbReference type="InterPro" id="IPR036465">
    <property type="entry name" value="vWFA_dom_sf"/>
</dbReference>
<dbReference type="OrthoDB" id="6305173at2"/>
<dbReference type="AlphaFoldDB" id="A0A1M6HMZ2"/>
<evidence type="ECO:0000313" key="3">
    <source>
        <dbReference type="EMBL" id="SHJ23562.1"/>
    </source>
</evidence>
<accession>A0A1M6HMZ2</accession>
<proteinExistence type="predicted"/>
<dbReference type="InterPro" id="IPR006141">
    <property type="entry name" value="Intein_N"/>
</dbReference>
<keyword evidence="4" id="KW-1185">Reference proteome</keyword>
<dbReference type="SMART" id="SM00327">
    <property type="entry name" value="VWA"/>
    <property type="match status" value="1"/>
</dbReference>
<dbReference type="GO" id="GO:0016539">
    <property type="term" value="P:intein-mediated protein splicing"/>
    <property type="evidence" value="ECO:0007669"/>
    <property type="project" value="InterPro"/>
</dbReference>
<feature type="compositionally biased region" description="Polar residues" evidence="1">
    <location>
        <begin position="9"/>
        <end position="26"/>
    </location>
</feature>
<dbReference type="InterPro" id="IPR028992">
    <property type="entry name" value="Hedgehog/Intein_dom"/>
</dbReference>
<dbReference type="CDD" id="cd00198">
    <property type="entry name" value="vWFA"/>
    <property type="match status" value="1"/>
</dbReference>
<evidence type="ECO:0000313" key="4">
    <source>
        <dbReference type="Proteomes" id="UP000183982"/>
    </source>
</evidence>
<dbReference type="STRING" id="1470563.SAMN05444000_10698"/>
<feature type="region of interest" description="Disordered" evidence="1">
    <location>
        <begin position="1"/>
        <end position="26"/>
    </location>
</feature>
<dbReference type="InterPro" id="IPR002035">
    <property type="entry name" value="VWF_A"/>
</dbReference>
<evidence type="ECO:0000256" key="1">
    <source>
        <dbReference type="SAM" id="MobiDB-lite"/>
    </source>
</evidence>
<dbReference type="Pfam" id="PF13403">
    <property type="entry name" value="Hint_2"/>
    <property type="match status" value="1"/>
</dbReference>